<reference evidence="2 3" key="1">
    <citation type="submission" date="2018-12" db="EMBL/GenBank/DDBJ databases">
        <title>Rubrispira sanarue gen. nov., sp., nov., a member of the order Silvanigrellales, isolated from a brackish lake in Hamamatsu Japan.</title>
        <authorList>
            <person name="Maejima Y."/>
            <person name="Iino T."/>
            <person name="Muraguchi Y."/>
            <person name="Fukuda K."/>
            <person name="Nojiri H."/>
            <person name="Ohkuma M."/>
            <person name="Moriuchi R."/>
            <person name="Dohra H."/>
            <person name="Kimbara K."/>
            <person name="Shintani M."/>
        </authorList>
    </citation>
    <scope>NUCLEOTIDE SEQUENCE [LARGE SCALE GENOMIC DNA]</scope>
    <source>
        <strain evidence="2 3">RF1110005</strain>
    </source>
</reference>
<dbReference type="Proteomes" id="UP000291236">
    <property type="component" value="Chromosome"/>
</dbReference>
<dbReference type="SUPFAM" id="SSF53098">
    <property type="entry name" value="Ribonuclease H-like"/>
    <property type="match status" value="1"/>
</dbReference>
<protein>
    <recommendedName>
        <fullName evidence="1">Integrase catalytic domain-containing protein</fullName>
    </recommendedName>
</protein>
<dbReference type="GO" id="GO:0015074">
    <property type="term" value="P:DNA integration"/>
    <property type="evidence" value="ECO:0007669"/>
    <property type="project" value="InterPro"/>
</dbReference>
<dbReference type="KEGG" id="sbf:JCM31447_05570"/>
<dbReference type="AlphaFoldDB" id="A0A4P2VL80"/>
<dbReference type="InterPro" id="IPR001584">
    <property type="entry name" value="Integrase_cat-core"/>
</dbReference>
<accession>A0A4P2VL80</accession>
<proteinExistence type="predicted"/>
<dbReference type="InterPro" id="IPR036397">
    <property type="entry name" value="RNaseH_sf"/>
</dbReference>
<dbReference type="Pfam" id="PF00665">
    <property type="entry name" value="rve"/>
    <property type="match status" value="1"/>
</dbReference>
<feature type="domain" description="Integrase catalytic" evidence="1">
    <location>
        <begin position="37"/>
        <end position="86"/>
    </location>
</feature>
<dbReference type="Gene3D" id="3.30.420.10">
    <property type="entry name" value="Ribonuclease H-like superfamily/Ribonuclease H"/>
    <property type="match status" value="1"/>
</dbReference>
<evidence type="ECO:0000259" key="1">
    <source>
        <dbReference type="PROSITE" id="PS50994"/>
    </source>
</evidence>
<sequence length="86" mass="9955">MKKLNINSAGKPKFKTTTTKVDRQAIHFPNLILGDFTSYKPNQLWTSDLTYISTKDGWVYLCIILDTFSRAIIGWSMHDNLKNKLF</sequence>
<keyword evidence="3" id="KW-1185">Reference proteome</keyword>
<dbReference type="GO" id="GO:0003676">
    <property type="term" value="F:nucleic acid binding"/>
    <property type="evidence" value="ECO:0007669"/>
    <property type="project" value="InterPro"/>
</dbReference>
<dbReference type="EMBL" id="AP019368">
    <property type="protein sequence ID" value="BBH52119.1"/>
    <property type="molecule type" value="Genomic_DNA"/>
</dbReference>
<dbReference type="PANTHER" id="PTHR46889">
    <property type="entry name" value="TRANSPOSASE INSF FOR INSERTION SEQUENCE IS3B-RELATED"/>
    <property type="match status" value="1"/>
</dbReference>
<gene>
    <name evidence="2" type="ORF">JCM31447_05570</name>
</gene>
<evidence type="ECO:0000313" key="3">
    <source>
        <dbReference type="Proteomes" id="UP000291236"/>
    </source>
</evidence>
<dbReference type="InterPro" id="IPR012337">
    <property type="entry name" value="RNaseH-like_sf"/>
</dbReference>
<evidence type="ECO:0000313" key="2">
    <source>
        <dbReference type="EMBL" id="BBH52119.1"/>
    </source>
</evidence>
<dbReference type="PROSITE" id="PS50994">
    <property type="entry name" value="INTEGRASE"/>
    <property type="match status" value="1"/>
</dbReference>
<name>A0A4P2VL80_FLUSA</name>
<dbReference type="OrthoDB" id="5290041at2"/>
<dbReference type="InterPro" id="IPR050900">
    <property type="entry name" value="Transposase_IS3/IS150/IS904"/>
</dbReference>
<organism evidence="2 3">
    <name type="scientific">Fluviispira sanaruensis</name>
    <dbReference type="NCBI Taxonomy" id="2493639"/>
    <lineage>
        <taxon>Bacteria</taxon>
        <taxon>Pseudomonadati</taxon>
        <taxon>Bdellovibrionota</taxon>
        <taxon>Oligoflexia</taxon>
        <taxon>Silvanigrellales</taxon>
        <taxon>Silvanigrellaceae</taxon>
        <taxon>Fluviispira</taxon>
    </lineage>
</organism>